<organism evidence="3 4">
    <name type="scientific">Champsocephalus gunnari</name>
    <name type="common">Mackerel icefish</name>
    <dbReference type="NCBI Taxonomy" id="52237"/>
    <lineage>
        <taxon>Eukaryota</taxon>
        <taxon>Metazoa</taxon>
        <taxon>Chordata</taxon>
        <taxon>Craniata</taxon>
        <taxon>Vertebrata</taxon>
        <taxon>Euteleostomi</taxon>
        <taxon>Actinopterygii</taxon>
        <taxon>Neopterygii</taxon>
        <taxon>Teleostei</taxon>
        <taxon>Neoteleostei</taxon>
        <taxon>Acanthomorphata</taxon>
        <taxon>Eupercaria</taxon>
        <taxon>Perciformes</taxon>
        <taxon>Notothenioidei</taxon>
        <taxon>Channichthyidae</taxon>
        <taxon>Champsocephalus</taxon>
    </lineage>
</organism>
<dbReference type="Proteomes" id="UP001331515">
    <property type="component" value="Unassembled WGS sequence"/>
</dbReference>
<feature type="compositionally biased region" description="Low complexity" evidence="1">
    <location>
        <begin position="40"/>
        <end position="58"/>
    </location>
</feature>
<evidence type="ECO:0000256" key="1">
    <source>
        <dbReference type="SAM" id="MobiDB-lite"/>
    </source>
</evidence>
<reference evidence="3 4" key="1">
    <citation type="journal article" date="2023" name="Mol. Biol. Evol.">
        <title>Genomics of Secondarily Temperate Adaptation in the Only Non-Antarctic Icefish.</title>
        <authorList>
            <person name="Rivera-Colon A.G."/>
            <person name="Rayamajhi N."/>
            <person name="Minhas B.F."/>
            <person name="Madrigal G."/>
            <person name="Bilyk K.T."/>
            <person name="Yoon V."/>
            <person name="Hune M."/>
            <person name="Gregory S."/>
            <person name="Cheng C.H.C."/>
            <person name="Catchen J.M."/>
        </authorList>
    </citation>
    <scope>NUCLEOTIDE SEQUENCE [LARGE SCALE GENOMIC DNA]</scope>
    <source>
        <tissue evidence="3">White muscle</tissue>
    </source>
</reference>
<name>A0AAN8CL66_CHAGU</name>
<proteinExistence type="predicted"/>
<evidence type="ECO:0000313" key="4">
    <source>
        <dbReference type="Proteomes" id="UP001331515"/>
    </source>
</evidence>
<sequence>MSKMTIVQLGVIVFAICLSTQAADNNTDPISMNSTNSNPNATTMATDTNSSSTNTTDTTGAGISLHAGTFSFLIPVTMAASLLQRYC</sequence>
<gene>
    <name evidence="3" type="ORF">CgunFtcFv8_007213</name>
</gene>
<protein>
    <submittedName>
        <fullName evidence="3">Uncharacterized protein</fullName>
    </submittedName>
</protein>
<feature type="region of interest" description="Disordered" evidence="1">
    <location>
        <begin position="29"/>
        <end position="58"/>
    </location>
</feature>
<keyword evidence="4" id="KW-1185">Reference proteome</keyword>
<comment type="caution">
    <text evidence="3">The sequence shown here is derived from an EMBL/GenBank/DDBJ whole genome shotgun (WGS) entry which is preliminary data.</text>
</comment>
<feature type="signal peptide" evidence="2">
    <location>
        <begin position="1"/>
        <end position="22"/>
    </location>
</feature>
<evidence type="ECO:0000256" key="2">
    <source>
        <dbReference type="SAM" id="SignalP"/>
    </source>
</evidence>
<evidence type="ECO:0000313" key="3">
    <source>
        <dbReference type="EMBL" id="KAK5903433.1"/>
    </source>
</evidence>
<dbReference type="EMBL" id="JAURVH010001531">
    <property type="protein sequence ID" value="KAK5903433.1"/>
    <property type="molecule type" value="Genomic_DNA"/>
</dbReference>
<dbReference type="AlphaFoldDB" id="A0AAN8CL66"/>
<feature type="chain" id="PRO_5042952588" evidence="2">
    <location>
        <begin position="23"/>
        <end position="87"/>
    </location>
</feature>
<keyword evidence="2" id="KW-0732">Signal</keyword>
<feature type="compositionally biased region" description="Polar residues" evidence="1">
    <location>
        <begin position="29"/>
        <end position="39"/>
    </location>
</feature>
<accession>A0AAN8CL66</accession>